<name>G0QU52_ICHMU</name>
<dbReference type="SUPFAM" id="SSF63748">
    <property type="entry name" value="Tudor/PWWP/MBT"/>
    <property type="match status" value="1"/>
</dbReference>
<dbReference type="eggNOG" id="KOG2039">
    <property type="taxonomic scope" value="Eukaryota"/>
</dbReference>
<gene>
    <name evidence="2" type="ORF">IMG5_114860</name>
</gene>
<evidence type="ECO:0000313" key="2">
    <source>
        <dbReference type="EMBL" id="EGR31276.1"/>
    </source>
</evidence>
<sequence length="162" mass="19502">MCDLEYIDYGFTEQANSCELFQMPNELLKYEAQSQICRLAYIKVPFGKHKMSKETKQYFEKKIDEKNWEAEFVFQGKNNKVNNVILYENNGQFELENSLNLHFVHAGFARIDQTLPNNPLQDEIFLDIQYQAQQEYIGLWNPQNFDRLSEEEEEYEDEKYFY</sequence>
<dbReference type="GO" id="GO:0009000">
    <property type="term" value="F:selenocysteine lyase activity"/>
    <property type="evidence" value="ECO:0007669"/>
    <property type="project" value="UniProtKB-EC"/>
</dbReference>
<dbReference type="Proteomes" id="UP000008983">
    <property type="component" value="Unassembled WGS sequence"/>
</dbReference>
<dbReference type="STRING" id="857967.G0QU52"/>
<reference evidence="2 3" key="1">
    <citation type="submission" date="2011-07" db="EMBL/GenBank/DDBJ databases">
        <authorList>
            <person name="Coyne R."/>
            <person name="Brami D."/>
            <person name="Johnson J."/>
            <person name="Hostetler J."/>
            <person name="Hannick L."/>
            <person name="Clark T."/>
            <person name="Cassidy-Hanley D."/>
            <person name="Inman J."/>
        </authorList>
    </citation>
    <scope>NUCLEOTIDE SEQUENCE [LARGE SCALE GENOMIC DNA]</scope>
    <source>
        <strain evidence="2 3">G5</strain>
    </source>
</reference>
<dbReference type="EC" id="4.4.1.16" evidence="2"/>
<keyword evidence="2" id="KW-0456">Lyase</keyword>
<dbReference type="Pfam" id="PF00565">
    <property type="entry name" value="SNase"/>
    <property type="match status" value="1"/>
</dbReference>
<dbReference type="Gene3D" id="2.40.50.90">
    <property type="match status" value="1"/>
</dbReference>
<keyword evidence="3" id="KW-1185">Reference proteome</keyword>
<feature type="domain" description="TNase-like" evidence="1">
    <location>
        <begin position="49"/>
        <end position="141"/>
    </location>
</feature>
<protein>
    <submittedName>
        <fullName evidence="2">Tudor domain protein</fullName>
        <ecNumber evidence="2">4.4.1.16</ecNumber>
    </submittedName>
</protein>
<evidence type="ECO:0000259" key="1">
    <source>
        <dbReference type="Pfam" id="PF00565"/>
    </source>
</evidence>
<evidence type="ECO:0000313" key="3">
    <source>
        <dbReference type="Proteomes" id="UP000008983"/>
    </source>
</evidence>
<dbReference type="EMBL" id="GL983899">
    <property type="protein sequence ID" value="EGR31276.1"/>
    <property type="molecule type" value="Genomic_DNA"/>
</dbReference>
<dbReference type="InterPro" id="IPR035437">
    <property type="entry name" value="SNase_OB-fold_sf"/>
</dbReference>
<dbReference type="OrthoDB" id="10023235at2759"/>
<proteinExistence type="predicted"/>
<dbReference type="AlphaFoldDB" id="G0QU52"/>
<dbReference type="SUPFAM" id="SSF50199">
    <property type="entry name" value="Staphylococcal nuclease"/>
    <property type="match status" value="1"/>
</dbReference>
<dbReference type="InterPro" id="IPR016071">
    <property type="entry name" value="Staphylococal_nuclease_OB-fold"/>
</dbReference>
<dbReference type="RefSeq" id="XP_004034762.1">
    <property type="nucleotide sequence ID" value="XM_004034714.1"/>
</dbReference>
<dbReference type="Gene3D" id="2.30.30.140">
    <property type="match status" value="1"/>
</dbReference>
<dbReference type="InParanoid" id="G0QU52"/>
<accession>G0QU52</accession>
<organism evidence="2 3">
    <name type="scientific">Ichthyophthirius multifiliis</name>
    <name type="common">White spot disease agent</name>
    <name type="synonym">Ich</name>
    <dbReference type="NCBI Taxonomy" id="5932"/>
    <lineage>
        <taxon>Eukaryota</taxon>
        <taxon>Sar</taxon>
        <taxon>Alveolata</taxon>
        <taxon>Ciliophora</taxon>
        <taxon>Intramacronucleata</taxon>
        <taxon>Oligohymenophorea</taxon>
        <taxon>Hymenostomatida</taxon>
        <taxon>Ophryoglenina</taxon>
        <taxon>Ichthyophthirius</taxon>
    </lineage>
</organism>
<dbReference type="GeneID" id="14907395"/>